<accession>A0ABR8IM16</accession>
<reference evidence="1 2" key="1">
    <citation type="journal article" date="2020" name="ISME J.">
        <title>Comparative genomics reveals insights into cyanobacterial evolution and habitat adaptation.</title>
        <authorList>
            <person name="Chen M.Y."/>
            <person name="Teng W.K."/>
            <person name="Zhao L."/>
            <person name="Hu C.X."/>
            <person name="Zhou Y.K."/>
            <person name="Han B.P."/>
            <person name="Song L.R."/>
            <person name="Shu W.S."/>
        </authorList>
    </citation>
    <scope>NUCLEOTIDE SEQUENCE [LARGE SCALE GENOMIC DNA]</scope>
    <source>
        <strain evidence="1 2">FACHB-1249</strain>
    </source>
</reference>
<sequence length="241" mass="27640">MTLSSLDQISKYLEEHESSQRIKKLIFFTCKNVWENDQDALDRVQLKELIEELSSLNPTIDHLTSRLSITVENLSKPKEYTIIAGIIIKEIGRLYLTRDQPTEIISTPSNQNIPIIDSSKQRLSNPATTTPISSKKSQYNQFDLRQNLMRYANPLRVKIILFSALHGKFTFNEKDWLQLREEDLDSLLQLLFDSCSTIVELESRINNAVISLDNPDKNSPAATAIIRVMRGLYNEISVKNN</sequence>
<name>A0ABR8IM16_APHFL</name>
<dbReference type="Proteomes" id="UP000660270">
    <property type="component" value="Unassembled WGS sequence"/>
</dbReference>
<comment type="caution">
    <text evidence="1">The sequence shown here is derived from an EMBL/GenBank/DDBJ whole genome shotgun (WGS) entry which is preliminary data.</text>
</comment>
<gene>
    <name evidence="1" type="ORF">H6G43_00290</name>
</gene>
<dbReference type="RefSeq" id="WP_190384736.1">
    <property type="nucleotide sequence ID" value="NZ_JACJTM010000001.1"/>
</dbReference>
<keyword evidence="2" id="KW-1185">Reference proteome</keyword>
<dbReference type="GeneID" id="78216589"/>
<evidence type="ECO:0000313" key="1">
    <source>
        <dbReference type="EMBL" id="MBD2683712.1"/>
    </source>
</evidence>
<protein>
    <submittedName>
        <fullName evidence="1">Uncharacterized protein</fullName>
    </submittedName>
</protein>
<dbReference type="EMBL" id="JACJTM010000001">
    <property type="protein sequence ID" value="MBD2683712.1"/>
    <property type="molecule type" value="Genomic_DNA"/>
</dbReference>
<proteinExistence type="predicted"/>
<organism evidence="1 2">
    <name type="scientific">Aphanizomenon flos-aquae FACHB-1249</name>
    <dbReference type="NCBI Taxonomy" id="2692889"/>
    <lineage>
        <taxon>Bacteria</taxon>
        <taxon>Bacillati</taxon>
        <taxon>Cyanobacteriota</taxon>
        <taxon>Cyanophyceae</taxon>
        <taxon>Nostocales</taxon>
        <taxon>Aphanizomenonaceae</taxon>
        <taxon>Aphanizomenon</taxon>
    </lineage>
</organism>
<evidence type="ECO:0000313" key="2">
    <source>
        <dbReference type="Proteomes" id="UP000660270"/>
    </source>
</evidence>